<accession>A0A0F9ABB8</accession>
<reference evidence="1" key="1">
    <citation type="journal article" date="2015" name="Nature">
        <title>Complex archaea that bridge the gap between prokaryotes and eukaryotes.</title>
        <authorList>
            <person name="Spang A."/>
            <person name="Saw J.H."/>
            <person name="Jorgensen S.L."/>
            <person name="Zaremba-Niedzwiedzka K."/>
            <person name="Martijn J."/>
            <person name="Lind A.E."/>
            <person name="van Eijk R."/>
            <person name="Schleper C."/>
            <person name="Guy L."/>
            <person name="Ettema T.J."/>
        </authorList>
    </citation>
    <scope>NUCLEOTIDE SEQUENCE</scope>
</reference>
<protein>
    <submittedName>
        <fullName evidence="1">Uncharacterized protein</fullName>
    </submittedName>
</protein>
<comment type="caution">
    <text evidence="1">The sequence shown here is derived from an EMBL/GenBank/DDBJ whole genome shotgun (WGS) entry which is preliminary data.</text>
</comment>
<dbReference type="AlphaFoldDB" id="A0A0F9ABB8"/>
<proteinExistence type="predicted"/>
<name>A0A0F9ABB8_9ZZZZ</name>
<evidence type="ECO:0000313" key="1">
    <source>
        <dbReference type="EMBL" id="KKK75794.1"/>
    </source>
</evidence>
<organism evidence="1">
    <name type="scientific">marine sediment metagenome</name>
    <dbReference type="NCBI Taxonomy" id="412755"/>
    <lineage>
        <taxon>unclassified sequences</taxon>
        <taxon>metagenomes</taxon>
        <taxon>ecological metagenomes</taxon>
    </lineage>
</organism>
<sequence length="65" mass="7039">MDKISGPMTFNKDTWTDNGPNWVFIGDEPCVVHVVDGEVVRITSVSIGIDKANGVDESASRNPYG</sequence>
<dbReference type="EMBL" id="LAZR01055698">
    <property type="protein sequence ID" value="KKK75794.1"/>
    <property type="molecule type" value="Genomic_DNA"/>
</dbReference>
<gene>
    <name evidence="1" type="ORF">LCGC14_2870150</name>
</gene>